<keyword evidence="2" id="KW-1185">Reference proteome</keyword>
<reference evidence="1 2" key="1">
    <citation type="submission" date="2018-07" db="EMBL/GenBank/DDBJ databases">
        <title>Freshwater and sediment microbial communities from various areas in North America, analyzing microbe dynamics in response to fracking.</title>
        <authorList>
            <person name="Lamendella R."/>
        </authorList>
    </citation>
    <scope>NUCLEOTIDE SEQUENCE [LARGE SCALE GENOMIC DNA]</scope>
    <source>
        <strain evidence="1 2">160A</strain>
    </source>
</reference>
<evidence type="ECO:0000313" key="1">
    <source>
        <dbReference type="EMBL" id="RCW39297.1"/>
    </source>
</evidence>
<dbReference type="CDD" id="cd02440">
    <property type="entry name" value="AdoMet_MTases"/>
    <property type="match status" value="1"/>
</dbReference>
<dbReference type="Gene3D" id="3.40.50.150">
    <property type="entry name" value="Vaccinia Virus protein VP39"/>
    <property type="match status" value="1"/>
</dbReference>
<keyword evidence="1" id="KW-0808">Transferase</keyword>
<dbReference type="PANTHER" id="PTHR45036:SF1">
    <property type="entry name" value="METHYLTRANSFERASE LIKE 7A"/>
    <property type="match status" value="1"/>
</dbReference>
<dbReference type="Proteomes" id="UP000252733">
    <property type="component" value="Unassembled WGS sequence"/>
</dbReference>
<proteinExistence type="predicted"/>
<name>A0A368VDC6_9BACT</name>
<dbReference type="SUPFAM" id="SSF53335">
    <property type="entry name" value="S-adenosyl-L-methionine-dependent methyltransferases"/>
    <property type="match status" value="1"/>
</dbReference>
<organism evidence="1 2">
    <name type="scientific">Marinilabilia salmonicolor</name>
    <dbReference type="NCBI Taxonomy" id="989"/>
    <lineage>
        <taxon>Bacteria</taxon>
        <taxon>Pseudomonadati</taxon>
        <taxon>Bacteroidota</taxon>
        <taxon>Bacteroidia</taxon>
        <taxon>Marinilabiliales</taxon>
        <taxon>Marinilabiliaceae</taxon>
        <taxon>Marinilabilia</taxon>
    </lineage>
</organism>
<dbReference type="GO" id="GO:0008168">
    <property type="term" value="F:methyltransferase activity"/>
    <property type="evidence" value="ECO:0007669"/>
    <property type="project" value="UniProtKB-KW"/>
</dbReference>
<protein>
    <submittedName>
        <fullName evidence="1">Methyltransferase family protein</fullName>
    </submittedName>
</protein>
<gene>
    <name evidence="1" type="ORF">DFO77_10165</name>
</gene>
<accession>A0A368VDC6</accession>
<sequence>MKFSKTFGAVYDYLMVFLEKPWLKVRRARLLTGLSGKVLEVGVGTGTNLQYYNHEAQVTGIEPSPHMIKRALKKRDLLLFPERINLHHTGCGYDDMADLVARESLDAVVCTLVLCTIPEPERALCNFMEWLKPGGRLLVLEHIRSHNHSTGKIQDFLTPTWAKIAEGCQLNRPTDKMILQAGFQLIREDHFKIGIPFYEAEYRKPD</sequence>
<dbReference type="Pfam" id="PF13489">
    <property type="entry name" value="Methyltransf_23"/>
    <property type="match status" value="1"/>
</dbReference>
<dbReference type="InterPro" id="IPR052356">
    <property type="entry name" value="Thiol_S-MT"/>
</dbReference>
<keyword evidence="1" id="KW-0489">Methyltransferase</keyword>
<evidence type="ECO:0000313" key="2">
    <source>
        <dbReference type="Proteomes" id="UP000252733"/>
    </source>
</evidence>
<dbReference type="GO" id="GO:0032259">
    <property type="term" value="P:methylation"/>
    <property type="evidence" value="ECO:0007669"/>
    <property type="project" value="UniProtKB-KW"/>
</dbReference>
<dbReference type="RefSeq" id="WP_114436118.1">
    <property type="nucleotide sequence ID" value="NZ_QPIZ01000001.1"/>
</dbReference>
<dbReference type="AlphaFoldDB" id="A0A368VDC6"/>
<dbReference type="PANTHER" id="PTHR45036">
    <property type="entry name" value="METHYLTRANSFERASE LIKE 7B"/>
    <property type="match status" value="1"/>
</dbReference>
<dbReference type="EMBL" id="QPIZ01000001">
    <property type="protein sequence ID" value="RCW39297.1"/>
    <property type="molecule type" value="Genomic_DNA"/>
</dbReference>
<comment type="caution">
    <text evidence="1">The sequence shown here is derived from an EMBL/GenBank/DDBJ whole genome shotgun (WGS) entry which is preliminary data.</text>
</comment>
<dbReference type="InterPro" id="IPR029063">
    <property type="entry name" value="SAM-dependent_MTases_sf"/>
</dbReference>